<protein>
    <submittedName>
        <fullName evidence="3">Uncharacterized protein</fullName>
    </submittedName>
</protein>
<reference evidence="3" key="1">
    <citation type="submission" date="2023-03" db="EMBL/GenBank/DDBJ databases">
        <authorList>
            <person name="Steffen K."/>
            <person name="Cardenas P."/>
        </authorList>
    </citation>
    <scope>NUCLEOTIDE SEQUENCE</scope>
</reference>
<evidence type="ECO:0000313" key="3">
    <source>
        <dbReference type="EMBL" id="CAI7994437.1"/>
    </source>
</evidence>
<proteinExistence type="predicted"/>
<keyword evidence="2" id="KW-1133">Transmembrane helix</keyword>
<evidence type="ECO:0000256" key="2">
    <source>
        <dbReference type="SAM" id="Phobius"/>
    </source>
</evidence>
<accession>A0AA35VVN2</accession>
<feature type="region of interest" description="Disordered" evidence="1">
    <location>
        <begin position="1"/>
        <end position="28"/>
    </location>
</feature>
<evidence type="ECO:0000256" key="1">
    <source>
        <dbReference type="SAM" id="MobiDB-lite"/>
    </source>
</evidence>
<dbReference type="Proteomes" id="UP001174909">
    <property type="component" value="Unassembled WGS sequence"/>
</dbReference>
<feature type="transmembrane region" description="Helical" evidence="2">
    <location>
        <begin position="147"/>
        <end position="167"/>
    </location>
</feature>
<organism evidence="3 4">
    <name type="scientific">Geodia barretti</name>
    <name type="common">Barrett's horny sponge</name>
    <dbReference type="NCBI Taxonomy" id="519541"/>
    <lineage>
        <taxon>Eukaryota</taxon>
        <taxon>Metazoa</taxon>
        <taxon>Porifera</taxon>
        <taxon>Demospongiae</taxon>
        <taxon>Heteroscleromorpha</taxon>
        <taxon>Tetractinellida</taxon>
        <taxon>Astrophorina</taxon>
        <taxon>Geodiidae</taxon>
        <taxon>Geodia</taxon>
    </lineage>
</organism>
<dbReference type="EMBL" id="CASHTH010000212">
    <property type="protein sequence ID" value="CAI7994437.1"/>
    <property type="molecule type" value="Genomic_DNA"/>
</dbReference>
<keyword evidence="2" id="KW-0812">Transmembrane</keyword>
<dbReference type="AlphaFoldDB" id="A0AA35VVN2"/>
<feature type="compositionally biased region" description="Basic and acidic residues" evidence="1">
    <location>
        <begin position="1"/>
        <end position="19"/>
    </location>
</feature>
<gene>
    <name evidence="3" type="ORF">GBAR_LOCUS1447</name>
</gene>
<keyword evidence="2" id="KW-0472">Membrane</keyword>
<comment type="caution">
    <text evidence="3">The sequence shown here is derived from an EMBL/GenBank/DDBJ whole genome shotgun (WGS) entry which is preliminary data.</text>
</comment>
<name>A0AA35VVN2_GEOBA</name>
<keyword evidence="4" id="KW-1185">Reference proteome</keyword>
<evidence type="ECO:0000313" key="4">
    <source>
        <dbReference type="Proteomes" id="UP001174909"/>
    </source>
</evidence>
<sequence>MQTEEPRGDSEIRQRRVPGETHPLLSSNEDSEKQMAGCCFAQFQAPAQAFLRPGVWLPGVKRLHEYEEEWKISASVDQCMEAFQAAVESLSEAEHLDLRKVSKEKNFIQVFAFTASCNWLDIVEVHFHAGSEPSVTTARARSFSSGFLPACCPLAFFWNVLLFWVPFSGNGFNTKRIKLLRETMQQLSVEVTSKKTCSCVAP</sequence>